<keyword evidence="3" id="KW-1185">Reference proteome</keyword>
<feature type="domain" description="Endonuclease/exonuclease/phosphatase" evidence="1">
    <location>
        <begin position="103"/>
        <end position="218"/>
    </location>
</feature>
<accession>A0A6G0YBN2</accession>
<dbReference type="CDD" id="cd09077">
    <property type="entry name" value="R1-I-EN"/>
    <property type="match status" value="1"/>
</dbReference>
<dbReference type="Proteomes" id="UP000478052">
    <property type="component" value="Unassembled WGS sequence"/>
</dbReference>
<gene>
    <name evidence="2" type="ORF">FWK35_00015234</name>
</gene>
<dbReference type="OrthoDB" id="6630759at2759"/>
<dbReference type="InterPro" id="IPR005135">
    <property type="entry name" value="Endo/exonuclease/phosphatase"/>
</dbReference>
<comment type="caution">
    <text evidence="2">The sequence shown here is derived from an EMBL/GenBank/DDBJ whole genome shotgun (WGS) entry which is preliminary data.</text>
</comment>
<reference evidence="2 3" key="1">
    <citation type="submission" date="2019-08" db="EMBL/GenBank/DDBJ databases">
        <title>Whole genome of Aphis craccivora.</title>
        <authorList>
            <person name="Voronova N.V."/>
            <person name="Shulinski R.S."/>
            <person name="Bandarenka Y.V."/>
            <person name="Zhorov D.G."/>
            <person name="Warner D."/>
        </authorList>
    </citation>
    <scope>NUCLEOTIDE SEQUENCE [LARGE SCALE GENOMIC DNA]</scope>
    <source>
        <strain evidence="2">180601</strain>
        <tissue evidence="2">Whole Body</tissue>
    </source>
</reference>
<evidence type="ECO:0000313" key="2">
    <source>
        <dbReference type="EMBL" id="KAF0752822.1"/>
    </source>
</evidence>
<proteinExistence type="predicted"/>
<evidence type="ECO:0000313" key="3">
    <source>
        <dbReference type="Proteomes" id="UP000478052"/>
    </source>
</evidence>
<evidence type="ECO:0000259" key="1">
    <source>
        <dbReference type="Pfam" id="PF14529"/>
    </source>
</evidence>
<protein>
    <recommendedName>
        <fullName evidence="1">Endonuclease/exonuclease/phosphatase domain-containing protein</fullName>
    </recommendedName>
</protein>
<dbReference type="Gene3D" id="3.60.10.10">
    <property type="entry name" value="Endonuclease/exonuclease/phosphatase"/>
    <property type="match status" value="1"/>
</dbReference>
<dbReference type="PANTHER" id="PTHR33273:SF4">
    <property type="entry name" value="ENDONUCLEASE_EXONUCLEASE_PHOSPHATASE DOMAIN-CONTAINING PROTEIN"/>
    <property type="match status" value="1"/>
</dbReference>
<dbReference type="InterPro" id="IPR036691">
    <property type="entry name" value="Endo/exonu/phosph_ase_sf"/>
</dbReference>
<dbReference type="Pfam" id="PF14529">
    <property type="entry name" value="Exo_endo_phos_2"/>
    <property type="match status" value="1"/>
</dbReference>
<sequence>MVGVRIGQVNLGRGKLATDDLLSEIRERGLDVVLIQEPFVTGSGTFASLGRFPLRFITGNSPGEKPAAAVLVVNPSLGATLITQFSGTHVVIVEISSGDKSLYVGSAYFQFSEETDVHVERLESVIRDLGGADWLIGGDFNARSTLWNDTHTDGRGERVEDMIMSSETICCNEGSVPTFQTSMGSAILDLTLASVRVAASISGWKVHENAVTSDHRLITFGYDDIEEGEIEKQKGKRFNVRKADWNVFRQRLAEKRTLVYSHGVDTAAATNYVANVSRTLAYVQRRLVENKTSPEHWSALVTVDVNLYIEYFRLREEIGQTKATTINYLKNLRMLFHNIINSYIHEDPAFPKDFDLSPCVKTVTAIKLLDHKLGLVYKRTTKQQPGELFTRKTREAETLPEFKAVVESLRMIKGTINGNLRLLEDRFGNSGTVNVRTLKSVATGYVWTSKQRSGVAVGITIGEWESRRIMDTRSIITVAEHKTGDKEPATLVLQEDIGELMERGKKLVKIYDDVNKTFGARLSATLFWRMVETEGRDHDAVTSSGVAKALQHSEDTASRYYRVPDVVEAIRRQGNLDRVEHTALLKSYVDEQ</sequence>
<dbReference type="AlphaFoldDB" id="A0A6G0YBN2"/>
<dbReference type="GO" id="GO:0003824">
    <property type="term" value="F:catalytic activity"/>
    <property type="evidence" value="ECO:0007669"/>
    <property type="project" value="InterPro"/>
</dbReference>
<dbReference type="PANTHER" id="PTHR33273">
    <property type="entry name" value="DOMAIN-CONTAINING PROTEIN, PUTATIVE-RELATED"/>
    <property type="match status" value="1"/>
</dbReference>
<dbReference type="EMBL" id="VUJU01004925">
    <property type="protein sequence ID" value="KAF0752822.1"/>
    <property type="molecule type" value="Genomic_DNA"/>
</dbReference>
<dbReference type="SUPFAM" id="SSF56219">
    <property type="entry name" value="DNase I-like"/>
    <property type="match status" value="1"/>
</dbReference>
<name>A0A6G0YBN2_APHCR</name>
<organism evidence="2 3">
    <name type="scientific">Aphis craccivora</name>
    <name type="common">Cowpea aphid</name>
    <dbReference type="NCBI Taxonomy" id="307492"/>
    <lineage>
        <taxon>Eukaryota</taxon>
        <taxon>Metazoa</taxon>
        <taxon>Ecdysozoa</taxon>
        <taxon>Arthropoda</taxon>
        <taxon>Hexapoda</taxon>
        <taxon>Insecta</taxon>
        <taxon>Pterygota</taxon>
        <taxon>Neoptera</taxon>
        <taxon>Paraneoptera</taxon>
        <taxon>Hemiptera</taxon>
        <taxon>Sternorrhyncha</taxon>
        <taxon>Aphidomorpha</taxon>
        <taxon>Aphidoidea</taxon>
        <taxon>Aphididae</taxon>
        <taxon>Aphidini</taxon>
        <taxon>Aphis</taxon>
        <taxon>Aphis</taxon>
    </lineage>
</organism>